<comment type="caution">
    <text evidence="2">The sequence shown here is derived from an EMBL/GenBank/DDBJ whole genome shotgun (WGS) entry which is preliminary data.</text>
</comment>
<feature type="domain" description="CS" evidence="1">
    <location>
        <begin position="74"/>
        <end position="110"/>
    </location>
</feature>
<sequence>MFFCVSSQELTRALEKSPDDAEYYCQRAYAHILLQNYTDVDDTFTVWIKRCEEMLNEWLRVSEERHFFFFYFLRYDWYQTESHVIVTVMIKNAQKDGVRVQFSEKEVIYVDY</sequence>
<evidence type="ECO:0000313" key="3">
    <source>
        <dbReference type="Proteomes" id="UP000237246"/>
    </source>
</evidence>
<dbReference type="InterPro" id="IPR008978">
    <property type="entry name" value="HSP20-like_chaperone"/>
</dbReference>
<organism evidence="2 3">
    <name type="scientific">Bambusicola thoracicus</name>
    <name type="common">Chinese bamboo-partridge</name>
    <name type="synonym">Perdix thoracica</name>
    <dbReference type="NCBI Taxonomy" id="9083"/>
    <lineage>
        <taxon>Eukaryota</taxon>
        <taxon>Metazoa</taxon>
        <taxon>Chordata</taxon>
        <taxon>Craniata</taxon>
        <taxon>Vertebrata</taxon>
        <taxon>Euteleostomi</taxon>
        <taxon>Archelosauria</taxon>
        <taxon>Archosauria</taxon>
        <taxon>Dinosauria</taxon>
        <taxon>Saurischia</taxon>
        <taxon>Theropoda</taxon>
        <taxon>Coelurosauria</taxon>
        <taxon>Aves</taxon>
        <taxon>Neognathae</taxon>
        <taxon>Galloanserae</taxon>
        <taxon>Galliformes</taxon>
        <taxon>Phasianidae</taxon>
        <taxon>Perdicinae</taxon>
        <taxon>Bambusicola</taxon>
    </lineage>
</organism>
<dbReference type="GO" id="GO:0051087">
    <property type="term" value="F:protein-folding chaperone binding"/>
    <property type="evidence" value="ECO:0007669"/>
    <property type="project" value="InterPro"/>
</dbReference>
<dbReference type="InterPro" id="IPR044563">
    <property type="entry name" value="Sgt1-like"/>
</dbReference>
<reference evidence="2 3" key="1">
    <citation type="submission" date="2018-01" db="EMBL/GenBank/DDBJ databases">
        <title>Comparison of the Chinese Bamboo Partridge and Red Junglefowl genome sequences highlights the importance of demography in genome evolution.</title>
        <authorList>
            <person name="Tiley G.P."/>
            <person name="Kimball R.T."/>
            <person name="Braun E.L."/>
            <person name="Burleigh J.G."/>
        </authorList>
    </citation>
    <scope>NUCLEOTIDE SEQUENCE [LARGE SCALE GENOMIC DNA]</scope>
    <source>
        <strain evidence="2">RTK389</strain>
        <tissue evidence="2">Blood</tissue>
    </source>
</reference>
<gene>
    <name evidence="2" type="ORF">CIB84_006822</name>
</gene>
<accession>A0A2P4SZ92</accession>
<proteinExistence type="predicted"/>
<dbReference type="AlphaFoldDB" id="A0A2P4SZ92"/>
<dbReference type="SUPFAM" id="SSF49764">
    <property type="entry name" value="HSP20-like chaperones"/>
    <property type="match status" value="1"/>
</dbReference>
<dbReference type="Gene3D" id="1.25.40.10">
    <property type="entry name" value="Tetratricopeptide repeat domain"/>
    <property type="match status" value="1"/>
</dbReference>
<dbReference type="Gene3D" id="2.60.40.790">
    <property type="match status" value="1"/>
</dbReference>
<name>A0A2P4SZ92_BAMTH</name>
<keyword evidence="3" id="KW-1185">Reference proteome</keyword>
<dbReference type="EMBL" id="PPHD01015331">
    <property type="protein sequence ID" value="POI29428.1"/>
    <property type="molecule type" value="Genomic_DNA"/>
</dbReference>
<protein>
    <recommendedName>
        <fullName evidence="1">CS domain-containing protein</fullName>
    </recommendedName>
</protein>
<dbReference type="OrthoDB" id="1898560at2759"/>
<evidence type="ECO:0000259" key="1">
    <source>
        <dbReference type="Pfam" id="PF04969"/>
    </source>
</evidence>
<dbReference type="PANTHER" id="PTHR45862">
    <property type="entry name" value="PROTEIN SGT1 HOMOLOG"/>
    <property type="match status" value="1"/>
</dbReference>
<dbReference type="Proteomes" id="UP000237246">
    <property type="component" value="Unassembled WGS sequence"/>
</dbReference>
<dbReference type="InterPro" id="IPR007052">
    <property type="entry name" value="CS_dom"/>
</dbReference>
<evidence type="ECO:0000313" key="2">
    <source>
        <dbReference type="EMBL" id="POI29428.1"/>
    </source>
</evidence>
<dbReference type="SUPFAM" id="SSF48452">
    <property type="entry name" value="TPR-like"/>
    <property type="match status" value="1"/>
</dbReference>
<dbReference type="InterPro" id="IPR011990">
    <property type="entry name" value="TPR-like_helical_dom_sf"/>
</dbReference>
<dbReference type="Pfam" id="PF04969">
    <property type="entry name" value="CS"/>
    <property type="match status" value="1"/>
</dbReference>